<evidence type="ECO:0000256" key="5">
    <source>
        <dbReference type="SAM" id="Phobius"/>
    </source>
</evidence>
<evidence type="ECO:0000256" key="3">
    <source>
        <dbReference type="ARBA" id="ARBA00022989"/>
    </source>
</evidence>
<dbReference type="InterPro" id="IPR029016">
    <property type="entry name" value="GAF-like_dom_sf"/>
</dbReference>
<evidence type="ECO:0000259" key="6">
    <source>
        <dbReference type="Pfam" id="PF01590"/>
    </source>
</evidence>
<evidence type="ECO:0000313" key="8">
    <source>
        <dbReference type="Proteomes" id="UP001168821"/>
    </source>
</evidence>
<reference evidence="7" key="1">
    <citation type="journal article" date="2023" name="G3 (Bethesda)">
        <title>Whole genome assemblies of Zophobas morio and Tenebrio molitor.</title>
        <authorList>
            <person name="Kaur S."/>
            <person name="Stinson S.A."/>
            <person name="diCenzo G.C."/>
        </authorList>
    </citation>
    <scope>NUCLEOTIDE SEQUENCE</scope>
    <source>
        <strain evidence="7">QUZm001</strain>
    </source>
</reference>
<keyword evidence="4 5" id="KW-0472">Membrane</keyword>
<feature type="domain" description="GAF" evidence="6">
    <location>
        <begin position="240"/>
        <end position="370"/>
    </location>
</feature>
<dbReference type="SUPFAM" id="SSF55781">
    <property type="entry name" value="GAF domain-like"/>
    <property type="match status" value="1"/>
</dbReference>
<sequence>MIGSAPIDCHEYGCPALLRQVEVYALLWREEGLLLRVETHALKNNKTTYQIVTGHNLFNKGSESLFYQRSLTSLSVKYNNLLFLPSRHLIDVKTFTHKNQVFTVPSPTPKQLQQQAMNSALPMIGFGFMDNLVMIQAGDFIDTTIGVIFGLSTLSAAALGQVVSDVSGVFFGGTIEALAVRLGLNPSNLSHEQCNLKSVKIVTTLGRSVGIILGCLLGMCSLLFMDTKKSDRMKHQKEHNELLKSLIEKTSLTLGATNYLLYSYDQTTNKLHVQIPDNISSDPPMDSIAGRTVTTKNMCITDAAVDAPCDHSFEKLVGPGTRSVLSAPLINARGQAIGVLQLLNKVDSDGNIIAFEDLDGEIIKVLCSSIVLLTENHPKESILI</sequence>
<dbReference type="PANTHER" id="PTHR21706">
    <property type="entry name" value="TRANSMEMBRANE PROTEIN 65"/>
    <property type="match status" value="1"/>
</dbReference>
<comment type="subcellular location">
    <subcellularLocation>
        <location evidence="1">Membrane</location>
        <topology evidence="1">Multi-pass membrane protein</topology>
    </subcellularLocation>
</comment>
<keyword evidence="8" id="KW-1185">Reference proteome</keyword>
<dbReference type="EMBL" id="JALNTZ010000322">
    <property type="protein sequence ID" value="KAJ3636261.1"/>
    <property type="molecule type" value="Genomic_DNA"/>
</dbReference>
<dbReference type="GO" id="GO:0005739">
    <property type="term" value="C:mitochondrion"/>
    <property type="evidence" value="ECO:0007669"/>
    <property type="project" value="TreeGrafter"/>
</dbReference>
<name>A0AA38HJV4_9CUCU</name>
<keyword evidence="3 5" id="KW-1133">Transmembrane helix</keyword>
<comment type="caution">
    <text evidence="7">The sequence shown here is derived from an EMBL/GenBank/DDBJ whole genome shotgun (WGS) entry which is preliminary data.</text>
</comment>
<dbReference type="InterPro" id="IPR003018">
    <property type="entry name" value="GAF"/>
</dbReference>
<dbReference type="AlphaFoldDB" id="A0AA38HJV4"/>
<dbReference type="InterPro" id="IPR019537">
    <property type="entry name" value="TMEM65"/>
</dbReference>
<dbReference type="Gene3D" id="3.30.450.40">
    <property type="match status" value="1"/>
</dbReference>
<accession>A0AA38HJV4</accession>
<evidence type="ECO:0000256" key="1">
    <source>
        <dbReference type="ARBA" id="ARBA00004141"/>
    </source>
</evidence>
<dbReference type="GO" id="GO:0016020">
    <property type="term" value="C:membrane"/>
    <property type="evidence" value="ECO:0007669"/>
    <property type="project" value="UniProtKB-SubCell"/>
</dbReference>
<evidence type="ECO:0000256" key="4">
    <source>
        <dbReference type="ARBA" id="ARBA00023136"/>
    </source>
</evidence>
<keyword evidence="2 5" id="KW-0812">Transmembrane</keyword>
<dbReference type="Pfam" id="PF10507">
    <property type="entry name" value="TMEM65"/>
    <property type="match status" value="1"/>
</dbReference>
<dbReference type="PANTHER" id="PTHR21706:SF15">
    <property type="entry name" value="TRANSMEMBRANE PROTEIN 65"/>
    <property type="match status" value="1"/>
</dbReference>
<gene>
    <name evidence="7" type="ORF">Zmor_011820</name>
</gene>
<evidence type="ECO:0000256" key="2">
    <source>
        <dbReference type="ARBA" id="ARBA00022692"/>
    </source>
</evidence>
<evidence type="ECO:0000313" key="7">
    <source>
        <dbReference type="EMBL" id="KAJ3636261.1"/>
    </source>
</evidence>
<feature type="transmembrane region" description="Helical" evidence="5">
    <location>
        <begin position="205"/>
        <end position="225"/>
    </location>
</feature>
<protein>
    <recommendedName>
        <fullName evidence="6">GAF domain-containing protein</fullName>
    </recommendedName>
</protein>
<dbReference type="Pfam" id="PF01590">
    <property type="entry name" value="GAF"/>
    <property type="match status" value="1"/>
</dbReference>
<dbReference type="Proteomes" id="UP001168821">
    <property type="component" value="Unassembled WGS sequence"/>
</dbReference>
<organism evidence="7 8">
    <name type="scientific">Zophobas morio</name>
    <dbReference type="NCBI Taxonomy" id="2755281"/>
    <lineage>
        <taxon>Eukaryota</taxon>
        <taxon>Metazoa</taxon>
        <taxon>Ecdysozoa</taxon>
        <taxon>Arthropoda</taxon>
        <taxon>Hexapoda</taxon>
        <taxon>Insecta</taxon>
        <taxon>Pterygota</taxon>
        <taxon>Neoptera</taxon>
        <taxon>Endopterygota</taxon>
        <taxon>Coleoptera</taxon>
        <taxon>Polyphaga</taxon>
        <taxon>Cucujiformia</taxon>
        <taxon>Tenebrionidae</taxon>
        <taxon>Zophobas</taxon>
    </lineage>
</organism>
<proteinExistence type="predicted"/>